<comment type="caution">
    <text evidence="1">The sequence shown here is derived from an EMBL/GenBank/DDBJ whole genome shotgun (WGS) entry which is preliminary data.</text>
</comment>
<dbReference type="AlphaFoldDB" id="A0A364RJK1"/>
<dbReference type="Pfam" id="PF14539">
    <property type="entry name" value="DUF4442"/>
    <property type="match status" value="1"/>
</dbReference>
<keyword evidence="2" id="KW-1185">Reference proteome</keyword>
<sequence length="144" mass="15809">MLAKLPMAYLAGLRIKAVSPDHAAVTISYKYLNKNPFNSIYFACLSMAAELSTGVLCMMHVYKSNPSVSMLVVNLEADFTKKAVGKITFSCHDGQMIQEAADRTKQTGEGVTFTATSIGIDEKGDQVAAFRFTWSMKAKNKRQV</sequence>
<dbReference type="Gene3D" id="3.10.129.10">
    <property type="entry name" value="Hotdog Thioesterase"/>
    <property type="match status" value="1"/>
</dbReference>
<name>A0A364RJK1_9BACT</name>
<dbReference type="EMBL" id="QMDV01000001">
    <property type="protein sequence ID" value="RAU84500.1"/>
    <property type="molecule type" value="Genomic_DNA"/>
</dbReference>
<gene>
    <name evidence="1" type="ORF">DP923_02660</name>
</gene>
<dbReference type="InterPro" id="IPR027961">
    <property type="entry name" value="DUF4442"/>
</dbReference>
<evidence type="ECO:0000313" key="1">
    <source>
        <dbReference type="EMBL" id="RAU84500.1"/>
    </source>
</evidence>
<organism evidence="1 2">
    <name type="scientific">Pontibacter arcticus</name>
    <dbReference type="NCBI Taxonomy" id="2080288"/>
    <lineage>
        <taxon>Bacteria</taxon>
        <taxon>Pseudomonadati</taxon>
        <taxon>Bacteroidota</taxon>
        <taxon>Cytophagia</taxon>
        <taxon>Cytophagales</taxon>
        <taxon>Hymenobacteraceae</taxon>
        <taxon>Pontibacter</taxon>
    </lineage>
</organism>
<reference evidence="1 2" key="2">
    <citation type="submission" date="2018-07" db="EMBL/GenBank/DDBJ databases">
        <title>Pontibacter sp. 2b14 genomic sequence and assembly.</title>
        <authorList>
            <person name="Du Z.-J."/>
        </authorList>
    </citation>
    <scope>NUCLEOTIDE SEQUENCE [LARGE SCALE GENOMIC DNA]</scope>
    <source>
        <strain evidence="1 2">2b14</strain>
    </source>
</reference>
<evidence type="ECO:0000313" key="2">
    <source>
        <dbReference type="Proteomes" id="UP000251692"/>
    </source>
</evidence>
<dbReference type="OrthoDB" id="9153186at2"/>
<proteinExistence type="predicted"/>
<accession>A0A364RJK1</accession>
<dbReference type="Proteomes" id="UP000251692">
    <property type="component" value="Unassembled WGS sequence"/>
</dbReference>
<reference evidence="1 2" key="1">
    <citation type="submission" date="2018-06" db="EMBL/GenBank/DDBJ databases">
        <authorList>
            <person name="Liu Z.-W."/>
        </authorList>
    </citation>
    <scope>NUCLEOTIDE SEQUENCE [LARGE SCALE GENOMIC DNA]</scope>
    <source>
        <strain evidence="1 2">2b14</strain>
    </source>
</reference>
<dbReference type="SUPFAM" id="SSF54637">
    <property type="entry name" value="Thioesterase/thiol ester dehydrase-isomerase"/>
    <property type="match status" value="1"/>
</dbReference>
<protein>
    <submittedName>
        <fullName evidence="1">Thioesterase</fullName>
    </submittedName>
</protein>
<dbReference type="InterPro" id="IPR029069">
    <property type="entry name" value="HotDog_dom_sf"/>
</dbReference>